<feature type="transmembrane region" description="Helical" evidence="2">
    <location>
        <begin position="309"/>
        <end position="333"/>
    </location>
</feature>
<dbReference type="Pfam" id="PF00615">
    <property type="entry name" value="RGS"/>
    <property type="match status" value="1"/>
</dbReference>
<dbReference type="CDD" id="cd07440">
    <property type="entry name" value="RGS"/>
    <property type="match status" value="1"/>
</dbReference>
<dbReference type="SMART" id="SM00315">
    <property type="entry name" value="RGS"/>
    <property type="match status" value="1"/>
</dbReference>
<dbReference type="SUPFAM" id="SSF48097">
    <property type="entry name" value="Regulator of G-protein signaling, RGS"/>
    <property type="match status" value="1"/>
</dbReference>
<accession>A0A4P9Y4G8</accession>
<feature type="transmembrane region" description="Helical" evidence="2">
    <location>
        <begin position="56"/>
        <end position="74"/>
    </location>
</feature>
<dbReference type="Proteomes" id="UP000267251">
    <property type="component" value="Unassembled WGS sequence"/>
</dbReference>
<name>A0A4P9Y4G8_9FUNG</name>
<gene>
    <name evidence="4" type="ORF">BJ684DRAFT_19678</name>
</gene>
<dbReference type="OrthoDB" id="5591692at2759"/>
<feature type="region of interest" description="Disordered" evidence="1">
    <location>
        <begin position="143"/>
        <end position="188"/>
    </location>
</feature>
<dbReference type="Gene3D" id="1.10.167.10">
    <property type="entry name" value="Regulator of G-protein Signalling 4, domain 2"/>
    <property type="match status" value="1"/>
</dbReference>
<evidence type="ECO:0000313" key="4">
    <source>
        <dbReference type="EMBL" id="RKP13866.1"/>
    </source>
</evidence>
<keyword evidence="2" id="KW-1133">Transmembrane helix</keyword>
<keyword evidence="2" id="KW-0472">Membrane</keyword>
<dbReference type="InterPro" id="IPR016137">
    <property type="entry name" value="RGS"/>
</dbReference>
<dbReference type="PROSITE" id="PS50132">
    <property type="entry name" value="RGS"/>
    <property type="match status" value="1"/>
</dbReference>
<dbReference type="EMBL" id="KZ987929">
    <property type="protein sequence ID" value="RKP13866.1"/>
    <property type="molecule type" value="Genomic_DNA"/>
</dbReference>
<evidence type="ECO:0000256" key="2">
    <source>
        <dbReference type="SAM" id="Phobius"/>
    </source>
</evidence>
<feature type="transmembrane region" description="Helical" evidence="2">
    <location>
        <begin position="20"/>
        <end position="44"/>
    </location>
</feature>
<dbReference type="PANTHER" id="PTHR10845:SF192">
    <property type="entry name" value="DOUBLE HIT, ISOFORM B"/>
    <property type="match status" value="1"/>
</dbReference>
<organism evidence="4 5">
    <name type="scientific">Piptocephalis cylindrospora</name>
    <dbReference type="NCBI Taxonomy" id="1907219"/>
    <lineage>
        <taxon>Eukaryota</taxon>
        <taxon>Fungi</taxon>
        <taxon>Fungi incertae sedis</taxon>
        <taxon>Zoopagomycota</taxon>
        <taxon>Zoopagomycotina</taxon>
        <taxon>Zoopagomycetes</taxon>
        <taxon>Zoopagales</taxon>
        <taxon>Piptocephalidaceae</taxon>
        <taxon>Piptocephalis</taxon>
    </lineage>
</organism>
<feature type="transmembrane region" description="Helical" evidence="2">
    <location>
        <begin position="354"/>
        <end position="378"/>
    </location>
</feature>
<feature type="transmembrane region" description="Helical" evidence="2">
    <location>
        <begin position="86"/>
        <end position="107"/>
    </location>
</feature>
<feature type="transmembrane region" description="Helical" evidence="2">
    <location>
        <begin position="266"/>
        <end position="289"/>
    </location>
</feature>
<dbReference type="AlphaFoldDB" id="A0A4P9Y4G8"/>
<keyword evidence="2" id="KW-0812">Transmembrane</keyword>
<evidence type="ECO:0000313" key="5">
    <source>
        <dbReference type="Proteomes" id="UP000267251"/>
    </source>
</evidence>
<protein>
    <recommendedName>
        <fullName evidence="3">RGS domain-containing protein</fullName>
    </recommendedName>
</protein>
<keyword evidence="5" id="KW-1185">Reference proteome</keyword>
<dbReference type="InterPro" id="IPR044926">
    <property type="entry name" value="RGS_subdomain_2"/>
</dbReference>
<dbReference type="InterPro" id="IPR036305">
    <property type="entry name" value="RGS_sf"/>
</dbReference>
<feature type="compositionally biased region" description="Polar residues" evidence="1">
    <location>
        <begin position="154"/>
        <end position="165"/>
    </location>
</feature>
<feature type="region of interest" description="Disordered" evidence="1">
    <location>
        <begin position="216"/>
        <end position="241"/>
    </location>
</feature>
<dbReference type="PANTHER" id="PTHR10845">
    <property type="entry name" value="REGULATOR OF G PROTEIN SIGNALING"/>
    <property type="match status" value="1"/>
</dbReference>
<reference evidence="5" key="1">
    <citation type="journal article" date="2018" name="Nat. Microbiol.">
        <title>Leveraging single-cell genomics to expand the fungal tree of life.</title>
        <authorList>
            <person name="Ahrendt S.R."/>
            <person name="Quandt C.A."/>
            <person name="Ciobanu D."/>
            <person name="Clum A."/>
            <person name="Salamov A."/>
            <person name="Andreopoulos B."/>
            <person name="Cheng J.F."/>
            <person name="Woyke T."/>
            <person name="Pelin A."/>
            <person name="Henrissat B."/>
            <person name="Reynolds N.K."/>
            <person name="Benny G.L."/>
            <person name="Smith M.E."/>
            <person name="James T.Y."/>
            <person name="Grigoriev I.V."/>
        </authorList>
    </citation>
    <scope>NUCLEOTIDE SEQUENCE [LARGE SCALE GENOMIC DNA]</scope>
</reference>
<evidence type="ECO:0000256" key="1">
    <source>
        <dbReference type="SAM" id="MobiDB-lite"/>
    </source>
</evidence>
<proteinExistence type="predicted"/>
<evidence type="ECO:0000259" key="3">
    <source>
        <dbReference type="PROSITE" id="PS50132"/>
    </source>
</evidence>
<sequence length="541" mass="61526">MWHYLPTTGYDPTPLSTHGPIIFGVIVGLWALVLLGLCLAVIHFRRLPSLANRSPVLTVMAAAPALANAAWILWRPLLGGRVSCAMDLWLMLFAFSFWILLNASRFIRLIFLFRMHDALLDSVDKVAISRTLSPISTTASITTETSSISKADPSIQTDPHSSTVPKKSYPDPHVSASLKPSSEPFDPTHPAMVHSPIVEVGGMECIDLMPMDTRGYQGTKADDRGKARLLGKRKGPREEPMSWGRDEGISRLWWYKYRHLLRERSLVLLVISLELLYIILFIGIPHAIMGSSPLEDPRGYAQGQCLVDWPFWPGYVILVGLKTVVYPAQFLFMRDVRDAYGLRWELRVHTTPRTWVMFVMNGIFLLGGIFTSFLFPLYDALSMRSRRKNVSFSLDSFHHMLKDATEFDEFLIFCVKDFSVENALFHRRCARLFSQHESTTSASSHAVGRADLGLSTSSPTSSAYKLEVNSIYDTYLQSNSPFELNMDVRTLRRFQERWNAGEDGPEVFREVVDEVERIMFQHTYPRFLATREDRSARHSDH</sequence>
<feature type="domain" description="RGS" evidence="3">
    <location>
        <begin position="396"/>
        <end position="530"/>
    </location>
</feature>